<dbReference type="RefSeq" id="WP_183307669.1">
    <property type="nucleotide sequence ID" value="NZ_JACIEP010000009.1"/>
</dbReference>
<dbReference type="Proteomes" id="UP000555103">
    <property type="component" value="Unassembled WGS sequence"/>
</dbReference>
<protein>
    <recommendedName>
        <fullName evidence="4">DUF1449 family protein</fullName>
    </recommendedName>
</protein>
<keyword evidence="1" id="KW-0472">Membrane</keyword>
<sequence length="235" mass="26275">MTEFLHNLMHPLPNAVMTVIMGVLAVFWLFTFLSGAGFDALDIDLDFDADVDVDADVDIDGDVDADGDSDSDVSSEKEPGFFMKFLNFMNIGKVPFMLILSTLKFFMWVITLFTTSVVNVTGWGLWSLLILIPVGIVGLFFTKLTTNPMVKFFKEIGYKGEEEIDFLGRSGKMLSNIKDKKIGSAEVVVDKNPIKLNVMSIDGSELKYGDYILIADESDDKKIYYVSKEISIRNL</sequence>
<dbReference type="AlphaFoldDB" id="A0A840CXY5"/>
<feature type="transmembrane region" description="Helical" evidence="1">
    <location>
        <begin position="123"/>
        <end position="142"/>
    </location>
</feature>
<reference evidence="2 3" key="1">
    <citation type="submission" date="2020-08" db="EMBL/GenBank/DDBJ databases">
        <title>Genomic Encyclopedia of Type Strains, Phase IV (KMG-IV): sequencing the most valuable type-strain genomes for metagenomic binning, comparative biology and taxonomic classification.</title>
        <authorList>
            <person name="Goeker M."/>
        </authorList>
    </citation>
    <scope>NUCLEOTIDE SEQUENCE [LARGE SCALE GENOMIC DNA]</scope>
    <source>
        <strain evidence="2 3">DSM 104969</strain>
    </source>
</reference>
<comment type="caution">
    <text evidence="2">The sequence shown here is derived from an EMBL/GenBank/DDBJ whole genome shotgun (WGS) entry which is preliminary data.</text>
</comment>
<dbReference type="InterPro" id="IPR012340">
    <property type="entry name" value="NA-bd_OB-fold"/>
</dbReference>
<feature type="transmembrane region" description="Helical" evidence="1">
    <location>
        <begin position="12"/>
        <end position="33"/>
    </location>
</feature>
<dbReference type="EMBL" id="JACIEP010000009">
    <property type="protein sequence ID" value="MBB4036773.1"/>
    <property type="molecule type" value="Genomic_DNA"/>
</dbReference>
<evidence type="ECO:0008006" key="4">
    <source>
        <dbReference type="Google" id="ProtNLM"/>
    </source>
</evidence>
<keyword evidence="1" id="KW-0812">Transmembrane</keyword>
<evidence type="ECO:0000313" key="2">
    <source>
        <dbReference type="EMBL" id="MBB4036773.1"/>
    </source>
</evidence>
<gene>
    <name evidence="2" type="ORF">GGR21_002686</name>
</gene>
<accession>A0A840CXY5</accession>
<keyword evidence="1" id="KW-1133">Transmembrane helix</keyword>
<evidence type="ECO:0000256" key="1">
    <source>
        <dbReference type="SAM" id="Phobius"/>
    </source>
</evidence>
<organism evidence="2 3">
    <name type="scientific">Dysgonomonas hofstadii</name>
    <dbReference type="NCBI Taxonomy" id="637886"/>
    <lineage>
        <taxon>Bacteria</taxon>
        <taxon>Pseudomonadati</taxon>
        <taxon>Bacteroidota</taxon>
        <taxon>Bacteroidia</taxon>
        <taxon>Bacteroidales</taxon>
        <taxon>Dysgonomonadaceae</taxon>
        <taxon>Dysgonomonas</taxon>
    </lineage>
</organism>
<dbReference type="Gene3D" id="2.40.50.140">
    <property type="entry name" value="Nucleic acid-binding proteins"/>
    <property type="match status" value="1"/>
</dbReference>
<evidence type="ECO:0000313" key="3">
    <source>
        <dbReference type="Proteomes" id="UP000555103"/>
    </source>
</evidence>
<proteinExistence type="predicted"/>
<feature type="transmembrane region" description="Helical" evidence="1">
    <location>
        <begin position="94"/>
        <end position="117"/>
    </location>
</feature>
<keyword evidence="3" id="KW-1185">Reference proteome</keyword>
<name>A0A840CXY5_9BACT</name>